<comment type="caution">
    <text evidence="1">The sequence shown here is derived from an EMBL/GenBank/DDBJ whole genome shotgun (WGS) entry which is preliminary data.</text>
</comment>
<evidence type="ECO:0000313" key="1">
    <source>
        <dbReference type="EMBL" id="KAI8005225.1"/>
    </source>
</evidence>
<proteinExistence type="predicted"/>
<organism evidence="1 2">
    <name type="scientific">Camellia lanceoleosa</name>
    <dbReference type="NCBI Taxonomy" id="1840588"/>
    <lineage>
        <taxon>Eukaryota</taxon>
        <taxon>Viridiplantae</taxon>
        <taxon>Streptophyta</taxon>
        <taxon>Embryophyta</taxon>
        <taxon>Tracheophyta</taxon>
        <taxon>Spermatophyta</taxon>
        <taxon>Magnoliopsida</taxon>
        <taxon>eudicotyledons</taxon>
        <taxon>Gunneridae</taxon>
        <taxon>Pentapetalae</taxon>
        <taxon>asterids</taxon>
        <taxon>Ericales</taxon>
        <taxon>Theaceae</taxon>
        <taxon>Camellia</taxon>
    </lineage>
</organism>
<evidence type="ECO:0000313" key="2">
    <source>
        <dbReference type="Proteomes" id="UP001060215"/>
    </source>
</evidence>
<sequence length="100" mass="10316">MEARRGEAAVRQGEVAKERGDGGKERRGSGETRGSVECTKNIVKLALGVSSVGGAMTVYGAAYGAIDAICSLAVGWLTSGLKSVTLIIYAGAFIQIIILI</sequence>
<dbReference type="Proteomes" id="UP001060215">
    <property type="component" value="Chromosome 9"/>
</dbReference>
<keyword evidence="2" id="KW-1185">Reference proteome</keyword>
<reference evidence="1 2" key="1">
    <citation type="journal article" date="2022" name="Plant J.">
        <title>Chromosome-level genome of Camellia lanceoleosa provides a valuable resource for understanding genome evolution and self-incompatibility.</title>
        <authorList>
            <person name="Gong W."/>
            <person name="Xiao S."/>
            <person name="Wang L."/>
            <person name="Liao Z."/>
            <person name="Chang Y."/>
            <person name="Mo W."/>
            <person name="Hu G."/>
            <person name="Li W."/>
            <person name="Zhao G."/>
            <person name="Zhu H."/>
            <person name="Hu X."/>
            <person name="Ji K."/>
            <person name="Xiang X."/>
            <person name="Song Q."/>
            <person name="Yuan D."/>
            <person name="Jin S."/>
            <person name="Zhang L."/>
        </authorList>
    </citation>
    <scope>NUCLEOTIDE SEQUENCE [LARGE SCALE GENOMIC DNA]</scope>
    <source>
        <strain evidence="1">SQ_2022a</strain>
    </source>
</reference>
<name>A0ACC0GWM2_9ERIC</name>
<dbReference type="EMBL" id="CM045766">
    <property type="protein sequence ID" value="KAI8005225.1"/>
    <property type="molecule type" value="Genomic_DNA"/>
</dbReference>
<protein>
    <submittedName>
        <fullName evidence="1">UNC93-like protein 3</fullName>
    </submittedName>
</protein>
<gene>
    <name evidence="1" type="ORF">LOK49_LG08G02130</name>
</gene>
<accession>A0ACC0GWM2</accession>